<accession>A0ACC5QXF6</accession>
<protein>
    <submittedName>
        <fullName evidence="1">ABC transporter ATP-binding protein</fullName>
    </submittedName>
</protein>
<evidence type="ECO:0000313" key="2">
    <source>
        <dbReference type="Proteomes" id="UP000616151"/>
    </source>
</evidence>
<gene>
    <name evidence="1" type="ORF">JHL16_01795</name>
</gene>
<dbReference type="Proteomes" id="UP000616151">
    <property type="component" value="Unassembled WGS sequence"/>
</dbReference>
<keyword evidence="2" id="KW-1185">Reference proteome</keyword>
<sequence length="681" mass="73907">MSDKPLLDIKGLDVSYHLDGDVYAALRDIGLTVTPGEIVGVVGESGCGKSTLSASLLRLLPGNAEIDRGEAWLKGRDMLRLGEEELRRLRGRDIAMIFQDPMQSLNPTFRIGSQMAEAWRSHQARGAKFADFHGEAVKALTSVGIPDAAERMASYPHEFSGGMRQRISIATALLLQPSILVADEPTSALDVTLEAQILELLKQLREDHGTAIVYVSHDLGTVAELCDRVIVMYAGRVVEENDAAALFDNPSHPYTRALIDCIPSRTRRGAALATIPGRVPSLSALPPGCKFAERCTMARGICSEEEPGLVPQAGGGVRCHMFDPAKAEAWRIGDQAPESVAAPPFKVSVKEPEREALIEVRDLRKHFGEATGFVGRLLSVARPPVRAIDGINLTIRRGEVVGLVGESGSGKTTLGEVMLRLQAATSGGITFAGKDLRQIPERDFRRRVQMIFQDPQASLSPRQRVAALLTEPYRIHGIAAEEQQSVDALLAMVGLSADLAAKFPHQLSGGQARRVGIARALALKPDFIVADEPTAGLDVSAASAILNLMRDLQQELGLTFLIITHNINLIAYMAHRIAVMYLGQIVEIGPTEAVFDRPAHPYSASLLSLTSQIDAPERKRGRLLVPGEIPSPRNPPAGCRFHTRCVHASERCRSEAPTLETAGHGHEVACHFWRHIDQEKS</sequence>
<keyword evidence="1" id="KW-0547">Nucleotide-binding</keyword>
<proteinExistence type="predicted"/>
<reference evidence="1" key="1">
    <citation type="submission" date="2021-01" db="EMBL/GenBank/DDBJ databases">
        <authorList>
            <person name="Sun Q."/>
        </authorList>
    </citation>
    <scope>NUCLEOTIDE SEQUENCE</scope>
    <source>
        <strain evidence="1">YIM B02566</strain>
    </source>
</reference>
<organism evidence="1 2">
    <name type="scientific">Taklimakanibacter albus</name>
    <dbReference type="NCBI Taxonomy" id="2800327"/>
    <lineage>
        <taxon>Bacteria</taxon>
        <taxon>Pseudomonadati</taxon>
        <taxon>Pseudomonadota</taxon>
        <taxon>Alphaproteobacteria</taxon>
        <taxon>Hyphomicrobiales</taxon>
        <taxon>Aestuariivirgaceae</taxon>
        <taxon>Taklimakanibacter</taxon>
    </lineage>
</organism>
<name>A0ACC5QXF6_9HYPH</name>
<keyword evidence="1" id="KW-0067">ATP-binding</keyword>
<dbReference type="EMBL" id="JAENHL010000004">
    <property type="protein sequence ID" value="MBK1865069.1"/>
    <property type="molecule type" value="Genomic_DNA"/>
</dbReference>
<evidence type="ECO:0000313" key="1">
    <source>
        <dbReference type="EMBL" id="MBK1865069.1"/>
    </source>
</evidence>
<comment type="caution">
    <text evidence="1">The sequence shown here is derived from an EMBL/GenBank/DDBJ whole genome shotgun (WGS) entry which is preliminary data.</text>
</comment>